<proteinExistence type="predicted"/>
<sequence length="281" mass="30090">MDGEVESGAIGAVDTANAGESTSVADSWFASFDGETQGWLENKGWTAEDGLTQMVRAHRSLESMMGRDKVVWPKDAQDKQAWAEIHRRMGVPSSWEDYGLAPLGPDGKPDTMADRSYADGMAQVFHKLGIGKETAAALATEHATLQAALTAADNEAFQRSSAQDFDALRREWGGEADTRLAAAQRASRAFGLEPATMGKIERAIGTRAMVSLLSEIGTAISEDRGTGTGGFGAGGWLTPEAANARLVELRGDKDWTRRYFAGDKSAIAEYDRLISAVANRG</sequence>
<comment type="caution">
    <text evidence="1">The sequence shown here is derived from an EMBL/GenBank/DDBJ whole genome shotgun (WGS) entry which is preliminary data.</text>
</comment>
<organism evidence="1 2">
    <name type="scientific">Dongia sedimenti</name>
    <dbReference type="NCBI Taxonomy" id="3064282"/>
    <lineage>
        <taxon>Bacteria</taxon>
        <taxon>Pseudomonadati</taxon>
        <taxon>Pseudomonadota</taxon>
        <taxon>Alphaproteobacteria</taxon>
        <taxon>Rhodospirillales</taxon>
        <taxon>Dongiaceae</taxon>
        <taxon>Dongia</taxon>
    </lineage>
</organism>
<dbReference type="RefSeq" id="WP_379953595.1">
    <property type="nucleotide sequence ID" value="NZ_JAUYVI010000001.1"/>
</dbReference>
<gene>
    <name evidence="1" type="ORF">Q8A70_01010</name>
</gene>
<evidence type="ECO:0000313" key="1">
    <source>
        <dbReference type="EMBL" id="MDQ7246218.1"/>
    </source>
</evidence>
<evidence type="ECO:0000313" key="2">
    <source>
        <dbReference type="Proteomes" id="UP001230156"/>
    </source>
</evidence>
<dbReference type="Proteomes" id="UP001230156">
    <property type="component" value="Unassembled WGS sequence"/>
</dbReference>
<reference evidence="2" key="1">
    <citation type="submission" date="2023-08" db="EMBL/GenBank/DDBJ databases">
        <title>Rhodospirillaceae gen. nov., a novel taxon isolated from the Yangtze River Yuezi River estuary sludge.</title>
        <authorList>
            <person name="Ruan L."/>
        </authorList>
    </citation>
    <scope>NUCLEOTIDE SEQUENCE [LARGE SCALE GENOMIC DNA]</scope>
    <source>
        <strain evidence="2">R-7</strain>
    </source>
</reference>
<keyword evidence="2" id="KW-1185">Reference proteome</keyword>
<dbReference type="EMBL" id="JAUYVI010000001">
    <property type="protein sequence ID" value="MDQ7246218.1"/>
    <property type="molecule type" value="Genomic_DNA"/>
</dbReference>
<accession>A0ABU0YHQ8</accession>
<protein>
    <submittedName>
        <fullName evidence="1">Uncharacterized protein</fullName>
    </submittedName>
</protein>
<name>A0ABU0YHQ8_9PROT</name>